<feature type="transmembrane region" description="Helical" evidence="7">
    <location>
        <begin position="210"/>
        <end position="229"/>
    </location>
</feature>
<dbReference type="GO" id="GO:0005886">
    <property type="term" value="C:plasma membrane"/>
    <property type="evidence" value="ECO:0007669"/>
    <property type="project" value="UniProtKB-SubCell"/>
</dbReference>
<feature type="transmembrane region" description="Helical" evidence="7">
    <location>
        <begin position="170"/>
        <end position="190"/>
    </location>
</feature>
<dbReference type="AlphaFoldDB" id="D9R7E3"/>
<feature type="transmembrane region" description="Helical" evidence="7">
    <location>
        <begin position="78"/>
        <end position="96"/>
    </location>
</feature>
<comment type="similarity">
    <text evidence="2">Belongs to the major facilitator superfamily.</text>
</comment>
<dbReference type="InterPro" id="IPR011701">
    <property type="entry name" value="MFS"/>
</dbReference>
<dbReference type="Gene3D" id="1.20.1250.20">
    <property type="entry name" value="MFS general substrate transporter like domains"/>
    <property type="match status" value="2"/>
</dbReference>
<reference evidence="8" key="1">
    <citation type="submission" date="2010-07" db="EMBL/GenBank/DDBJ databases">
        <title>Complete sequence of Clostridium saccharolyticum WM1.</title>
        <authorList>
            <consortium name="US DOE Joint Genome Institute"/>
            <person name="Lucas S."/>
            <person name="Copeland A."/>
            <person name="Lapidus A."/>
            <person name="Cheng J.-F."/>
            <person name="Bruce D."/>
            <person name="Goodwin L."/>
            <person name="Pitluck S."/>
            <person name="Chertkov O."/>
            <person name="Detter J.C."/>
            <person name="Han C."/>
            <person name="Tapia R."/>
            <person name="Land M."/>
            <person name="Hauser L."/>
            <person name="Chang Y.-J."/>
            <person name="Jeffries C."/>
            <person name="Kyrpides N."/>
            <person name="Ivanova N."/>
            <person name="Mikhailova N."/>
            <person name="Mouttaki H."/>
            <person name="Lin L."/>
            <person name="Zhou J."/>
            <person name="Hemme C.L."/>
            <person name="Woyke T."/>
        </authorList>
    </citation>
    <scope>NUCLEOTIDE SEQUENCE [LARGE SCALE GENOMIC DNA]</scope>
    <source>
        <strain evidence="8">WM1</strain>
    </source>
</reference>
<feature type="transmembrane region" description="Helical" evidence="7">
    <location>
        <begin position="44"/>
        <end position="66"/>
    </location>
</feature>
<feature type="transmembrane region" description="Helical" evidence="7">
    <location>
        <begin position="301"/>
        <end position="324"/>
    </location>
</feature>
<dbReference type="InterPro" id="IPR051788">
    <property type="entry name" value="MFS_Transporter"/>
</dbReference>
<dbReference type="Proteomes" id="UP000001662">
    <property type="component" value="Chromosome"/>
</dbReference>
<dbReference type="PaxDb" id="610130-Closa_1055"/>
<gene>
    <name evidence="8" type="ordered locus">Closa_1055</name>
</gene>
<dbReference type="InterPro" id="IPR036259">
    <property type="entry name" value="MFS_trans_sf"/>
</dbReference>
<keyword evidence="5 7" id="KW-1133">Transmembrane helix</keyword>
<dbReference type="PANTHER" id="PTHR23514">
    <property type="entry name" value="BYPASS OF STOP CODON PROTEIN 6"/>
    <property type="match status" value="1"/>
</dbReference>
<keyword evidence="3" id="KW-0813">Transport</keyword>
<evidence type="ECO:0000256" key="1">
    <source>
        <dbReference type="ARBA" id="ARBA00004651"/>
    </source>
</evidence>
<feature type="transmembrane region" description="Helical" evidence="7">
    <location>
        <begin position="249"/>
        <end position="266"/>
    </location>
</feature>
<keyword evidence="6 7" id="KW-0472">Membrane</keyword>
<evidence type="ECO:0000313" key="9">
    <source>
        <dbReference type="Proteomes" id="UP000001662"/>
    </source>
</evidence>
<feature type="transmembrane region" description="Helical" evidence="7">
    <location>
        <begin position="143"/>
        <end position="164"/>
    </location>
</feature>
<dbReference type="KEGG" id="csh:Closa_1055"/>
<dbReference type="HOGENOM" id="CLU_677758_0_0_9"/>
<dbReference type="EMBL" id="CP002109">
    <property type="protein sequence ID" value="ADL03672.1"/>
    <property type="molecule type" value="Genomic_DNA"/>
</dbReference>
<evidence type="ECO:0000256" key="5">
    <source>
        <dbReference type="ARBA" id="ARBA00022989"/>
    </source>
</evidence>
<accession>D9R7E3</accession>
<feature type="transmembrane region" description="Helical" evidence="7">
    <location>
        <begin position="278"/>
        <end position="295"/>
    </location>
</feature>
<sequence>MNNNYTKTVHACFLSYIVQAIINNFVPLLFLTFQSEYGISLSRITLLVTLNFGVQLLVDLLSAGLIDRVGYRASMLAAHLLSATGLVVLTVLPGLFPHAWMGLYVSVAIYAAGGGLLEVLVSPVVEACPTDNKEKAMSMLHSFYCWGHVGVVLLSTIFFAIAGLKNWRLLALFWALVPAFNMILFLKVPIAPLVEGNEGLSLKALVGKRIFWGFMLLMVCAGASEQAVSQWASAFAEKGLGVSKAAGDLAGPMLFATMMGISRAAYGKYGEKVNLKKMMMASGILCIVSYFLISLSPFPALGFLGCGLCGLSVGIMWPGSFSMASASLRGGGTAMFALLALAGDLGCSGGPSLVGIVSGSFGDNLKMGILGAVLFPVILVIILYQFYRTGRKQGFL</sequence>
<feature type="transmembrane region" description="Helical" evidence="7">
    <location>
        <begin position="12"/>
        <end position="32"/>
    </location>
</feature>
<protein>
    <submittedName>
        <fullName evidence="8">Major facilitator superfamily MFS_1</fullName>
    </submittedName>
</protein>
<feature type="transmembrane region" description="Helical" evidence="7">
    <location>
        <begin position="336"/>
        <end position="361"/>
    </location>
</feature>
<evidence type="ECO:0000256" key="6">
    <source>
        <dbReference type="ARBA" id="ARBA00023136"/>
    </source>
</evidence>
<dbReference type="Pfam" id="PF07690">
    <property type="entry name" value="MFS_1"/>
    <property type="match status" value="1"/>
</dbReference>
<proteinExistence type="inferred from homology"/>
<comment type="subcellular location">
    <subcellularLocation>
        <location evidence="1">Cell membrane</location>
        <topology evidence="1">Multi-pass membrane protein</topology>
    </subcellularLocation>
</comment>
<dbReference type="GO" id="GO:0022857">
    <property type="term" value="F:transmembrane transporter activity"/>
    <property type="evidence" value="ECO:0007669"/>
    <property type="project" value="InterPro"/>
</dbReference>
<evidence type="ECO:0000256" key="2">
    <source>
        <dbReference type="ARBA" id="ARBA00008335"/>
    </source>
</evidence>
<feature type="transmembrane region" description="Helical" evidence="7">
    <location>
        <begin position="367"/>
        <end position="387"/>
    </location>
</feature>
<evidence type="ECO:0000256" key="4">
    <source>
        <dbReference type="ARBA" id="ARBA00022692"/>
    </source>
</evidence>
<keyword evidence="4 7" id="KW-0812">Transmembrane</keyword>
<dbReference type="eggNOG" id="COG0738">
    <property type="taxonomic scope" value="Bacteria"/>
</dbReference>
<dbReference type="STRING" id="610130.Closa_1055"/>
<dbReference type="PANTHER" id="PTHR23514:SF3">
    <property type="entry name" value="BYPASS OF STOP CODON PROTEIN 6"/>
    <property type="match status" value="1"/>
</dbReference>
<name>D9R7E3_LACSW</name>
<evidence type="ECO:0000313" key="8">
    <source>
        <dbReference type="EMBL" id="ADL03672.1"/>
    </source>
</evidence>
<keyword evidence="9" id="KW-1185">Reference proteome</keyword>
<dbReference type="OrthoDB" id="9769325at2"/>
<feature type="transmembrane region" description="Helical" evidence="7">
    <location>
        <begin position="102"/>
        <end position="122"/>
    </location>
</feature>
<organism evidence="8 9">
    <name type="scientific">Lacrimispora saccharolytica (strain ATCC 35040 / DSM 2544 / NRCC 2533 / WM1)</name>
    <name type="common">Clostridium saccharolyticum</name>
    <dbReference type="NCBI Taxonomy" id="610130"/>
    <lineage>
        <taxon>Bacteria</taxon>
        <taxon>Bacillati</taxon>
        <taxon>Bacillota</taxon>
        <taxon>Clostridia</taxon>
        <taxon>Lachnospirales</taxon>
        <taxon>Lachnospiraceae</taxon>
        <taxon>Lacrimispora</taxon>
    </lineage>
</organism>
<evidence type="ECO:0000256" key="7">
    <source>
        <dbReference type="SAM" id="Phobius"/>
    </source>
</evidence>
<dbReference type="RefSeq" id="WP_013271767.1">
    <property type="nucleotide sequence ID" value="NC_014376.1"/>
</dbReference>
<evidence type="ECO:0000256" key="3">
    <source>
        <dbReference type="ARBA" id="ARBA00022448"/>
    </source>
</evidence>
<dbReference type="SUPFAM" id="SSF103473">
    <property type="entry name" value="MFS general substrate transporter"/>
    <property type="match status" value="1"/>
</dbReference>